<accession>A0A177D449</accession>
<dbReference type="EMBL" id="KV441505">
    <property type="protein sequence ID" value="OAG13872.1"/>
    <property type="molecule type" value="Genomic_DNA"/>
</dbReference>
<dbReference type="VEuPathDB" id="FungiDB:CC77DRAFT_1014481"/>
<organism evidence="2 3">
    <name type="scientific">Alternaria alternata</name>
    <name type="common">Alternaria rot fungus</name>
    <name type="synonym">Torula alternata</name>
    <dbReference type="NCBI Taxonomy" id="5599"/>
    <lineage>
        <taxon>Eukaryota</taxon>
        <taxon>Fungi</taxon>
        <taxon>Dikarya</taxon>
        <taxon>Ascomycota</taxon>
        <taxon>Pezizomycotina</taxon>
        <taxon>Dothideomycetes</taxon>
        <taxon>Pleosporomycetidae</taxon>
        <taxon>Pleosporales</taxon>
        <taxon>Pleosporineae</taxon>
        <taxon>Pleosporaceae</taxon>
        <taxon>Alternaria</taxon>
        <taxon>Alternaria sect. Alternaria</taxon>
        <taxon>Alternaria alternata complex</taxon>
    </lineage>
</organism>
<evidence type="ECO:0000256" key="1">
    <source>
        <dbReference type="SAM" id="MobiDB-lite"/>
    </source>
</evidence>
<feature type="region of interest" description="Disordered" evidence="1">
    <location>
        <begin position="1"/>
        <end position="169"/>
    </location>
</feature>
<feature type="compositionally biased region" description="Low complexity" evidence="1">
    <location>
        <begin position="85"/>
        <end position="98"/>
    </location>
</feature>
<gene>
    <name evidence="2" type="ORF">CC77DRAFT_1014481</name>
</gene>
<feature type="compositionally biased region" description="Basic and acidic residues" evidence="1">
    <location>
        <begin position="75"/>
        <end position="84"/>
    </location>
</feature>
<keyword evidence="3" id="KW-1185">Reference proteome</keyword>
<dbReference type="RefSeq" id="XP_018379293.1">
    <property type="nucleotide sequence ID" value="XM_018523902.1"/>
</dbReference>
<dbReference type="AlphaFoldDB" id="A0A177D449"/>
<reference evidence="2 3" key="1">
    <citation type="submission" date="2016-05" db="EMBL/GenBank/DDBJ databases">
        <title>Comparative analysis of secretome profiles of manganese(II)-oxidizing ascomycete fungi.</title>
        <authorList>
            <consortium name="DOE Joint Genome Institute"/>
            <person name="Zeiner C.A."/>
            <person name="Purvine S.O."/>
            <person name="Zink E.M."/>
            <person name="Wu S."/>
            <person name="Pasa-Tolic L."/>
            <person name="Chaput D.L."/>
            <person name="Haridas S."/>
            <person name="Grigoriev I.V."/>
            <person name="Santelli C.M."/>
            <person name="Hansel C.M."/>
        </authorList>
    </citation>
    <scope>NUCLEOTIDE SEQUENCE [LARGE SCALE GENOMIC DNA]</scope>
    <source>
        <strain evidence="2 3">SRC1lrK2f</strain>
    </source>
</reference>
<protein>
    <submittedName>
        <fullName evidence="2">Uncharacterized protein</fullName>
    </submittedName>
</protein>
<feature type="compositionally biased region" description="Low complexity" evidence="1">
    <location>
        <begin position="65"/>
        <end position="74"/>
    </location>
</feature>
<sequence length="224" mass="24981">MPGPRQRHQNSESGRANQRAHEERIARRAAEREATQQVRGRGRGQQQEDRGQRQQDIPSGRGQDHQQQGYLQDQGRGRQQRDQGHQQQGFQPSQGQGQYPDSGCSQAAPDVTLSPRSSPPFPSPVNIGPSAPDRYLYPGTPFQVLNPSYTQRPLPEPASAPRQLPKTPPPPVVAFSPGTEAHMQYIGEQQKGRGFETNGTFIEPITSRVCWPQNVFLMLREAMS</sequence>
<evidence type="ECO:0000313" key="2">
    <source>
        <dbReference type="EMBL" id="OAG13872.1"/>
    </source>
</evidence>
<evidence type="ECO:0000313" key="3">
    <source>
        <dbReference type="Proteomes" id="UP000077248"/>
    </source>
</evidence>
<name>A0A177D449_ALTAL</name>
<dbReference type="KEGG" id="aalt:CC77DRAFT_1014481"/>
<dbReference type="GeneID" id="29109496"/>
<dbReference type="Proteomes" id="UP000077248">
    <property type="component" value="Unassembled WGS sequence"/>
</dbReference>
<proteinExistence type="predicted"/>
<feature type="compositionally biased region" description="Basic and acidic residues" evidence="1">
    <location>
        <begin position="19"/>
        <end position="34"/>
    </location>
</feature>